<sequence>MDSFMSAYNSKAIPVTPTLALNIVRRYAELRGDIDPNIKGRVEHGETLCQEFKISPKTLTLLGITLHKSTPPTSSLRATATHLITLADELGDPSATIALYHRAKSSPLLPDSQAAARGAMIRGYLNKIERAAKVEGDPACAFIWGEYLSHQGGLDGGRREEARGWLRTAGEKGIAEAWLRLGRMYIDDASVAEMK</sequence>
<evidence type="ECO:0000313" key="1">
    <source>
        <dbReference type="EMBL" id="RPB24811.1"/>
    </source>
</evidence>
<dbReference type="InParanoid" id="A0A3N4LVZ1"/>
<keyword evidence="2" id="KW-1185">Reference proteome</keyword>
<proteinExistence type="predicted"/>
<dbReference type="EMBL" id="ML121540">
    <property type="protein sequence ID" value="RPB24811.1"/>
    <property type="molecule type" value="Genomic_DNA"/>
</dbReference>
<protein>
    <recommendedName>
        <fullName evidence="3">HCP-like protein</fullName>
    </recommendedName>
</protein>
<dbReference type="OrthoDB" id="5411220at2759"/>
<organism evidence="1 2">
    <name type="scientific">Terfezia boudieri ATCC MYA-4762</name>
    <dbReference type="NCBI Taxonomy" id="1051890"/>
    <lineage>
        <taxon>Eukaryota</taxon>
        <taxon>Fungi</taxon>
        <taxon>Dikarya</taxon>
        <taxon>Ascomycota</taxon>
        <taxon>Pezizomycotina</taxon>
        <taxon>Pezizomycetes</taxon>
        <taxon>Pezizales</taxon>
        <taxon>Pezizaceae</taxon>
        <taxon>Terfezia</taxon>
    </lineage>
</organism>
<dbReference type="InterPro" id="IPR011990">
    <property type="entry name" value="TPR-like_helical_dom_sf"/>
</dbReference>
<evidence type="ECO:0008006" key="3">
    <source>
        <dbReference type="Google" id="ProtNLM"/>
    </source>
</evidence>
<accession>A0A3N4LVZ1</accession>
<reference evidence="1 2" key="1">
    <citation type="journal article" date="2018" name="Nat. Ecol. Evol.">
        <title>Pezizomycetes genomes reveal the molecular basis of ectomycorrhizal truffle lifestyle.</title>
        <authorList>
            <person name="Murat C."/>
            <person name="Payen T."/>
            <person name="Noel B."/>
            <person name="Kuo A."/>
            <person name="Morin E."/>
            <person name="Chen J."/>
            <person name="Kohler A."/>
            <person name="Krizsan K."/>
            <person name="Balestrini R."/>
            <person name="Da Silva C."/>
            <person name="Montanini B."/>
            <person name="Hainaut M."/>
            <person name="Levati E."/>
            <person name="Barry K.W."/>
            <person name="Belfiori B."/>
            <person name="Cichocki N."/>
            <person name="Clum A."/>
            <person name="Dockter R.B."/>
            <person name="Fauchery L."/>
            <person name="Guy J."/>
            <person name="Iotti M."/>
            <person name="Le Tacon F."/>
            <person name="Lindquist E.A."/>
            <person name="Lipzen A."/>
            <person name="Malagnac F."/>
            <person name="Mello A."/>
            <person name="Molinier V."/>
            <person name="Miyauchi S."/>
            <person name="Poulain J."/>
            <person name="Riccioni C."/>
            <person name="Rubini A."/>
            <person name="Sitrit Y."/>
            <person name="Splivallo R."/>
            <person name="Traeger S."/>
            <person name="Wang M."/>
            <person name="Zifcakova L."/>
            <person name="Wipf D."/>
            <person name="Zambonelli A."/>
            <person name="Paolocci F."/>
            <person name="Nowrousian M."/>
            <person name="Ottonello S."/>
            <person name="Baldrian P."/>
            <person name="Spatafora J.W."/>
            <person name="Henrissat B."/>
            <person name="Nagy L.G."/>
            <person name="Aury J.M."/>
            <person name="Wincker P."/>
            <person name="Grigoriev I.V."/>
            <person name="Bonfante P."/>
            <person name="Martin F.M."/>
        </authorList>
    </citation>
    <scope>NUCLEOTIDE SEQUENCE [LARGE SCALE GENOMIC DNA]</scope>
    <source>
        <strain evidence="1 2">ATCC MYA-4762</strain>
    </source>
</reference>
<dbReference type="Proteomes" id="UP000267821">
    <property type="component" value="Unassembled WGS sequence"/>
</dbReference>
<name>A0A3N4LVZ1_9PEZI</name>
<dbReference type="Gene3D" id="1.25.40.10">
    <property type="entry name" value="Tetratricopeptide repeat domain"/>
    <property type="match status" value="1"/>
</dbReference>
<dbReference type="AlphaFoldDB" id="A0A3N4LVZ1"/>
<gene>
    <name evidence="1" type="ORF">L211DRAFT_151675</name>
</gene>
<evidence type="ECO:0000313" key="2">
    <source>
        <dbReference type="Proteomes" id="UP000267821"/>
    </source>
</evidence>